<dbReference type="InterPro" id="IPR001609">
    <property type="entry name" value="Myosin_head_motor_dom-like"/>
</dbReference>
<keyword evidence="9" id="KW-1185">Reference proteome</keyword>
<dbReference type="GO" id="GO:0005524">
    <property type="term" value="F:ATP binding"/>
    <property type="evidence" value="ECO:0007669"/>
    <property type="project" value="UniProtKB-UniRule"/>
</dbReference>
<dbReference type="Gene3D" id="1.20.120.720">
    <property type="entry name" value="Myosin VI head, motor domain, U50 subdomain"/>
    <property type="match status" value="1"/>
</dbReference>
<dbReference type="PRINTS" id="PR00193">
    <property type="entry name" value="MYOSINHEAVY"/>
</dbReference>
<keyword evidence="3 6" id="KW-0518">Myosin</keyword>
<organism evidence="8 9">
    <name type="scientific">Sparus aurata</name>
    <name type="common">Gilthead sea bream</name>
    <dbReference type="NCBI Taxonomy" id="8175"/>
    <lineage>
        <taxon>Eukaryota</taxon>
        <taxon>Metazoa</taxon>
        <taxon>Chordata</taxon>
        <taxon>Craniata</taxon>
        <taxon>Vertebrata</taxon>
        <taxon>Euteleostomi</taxon>
        <taxon>Actinopterygii</taxon>
        <taxon>Neopterygii</taxon>
        <taxon>Teleostei</taxon>
        <taxon>Neoteleostei</taxon>
        <taxon>Acanthomorphata</taxon>
        <taxon>Eupercaria</taxon>
        <taxon>Spariformes</taxon>
        <taxon>Sparidae</taxon>
        <taxon>Sparus</taxon>
    </lineage>
</organism>
<feature type="binding site" evidence="6">
    <location>
        <begin position="93"/>
        <end position="100"/>
    </location>
    <ligand>
        <name>ATP</name>
        <dbReference type="ChEBI" id="CHEBI:30616"/>
    </ligand>
</feature>
<dbReference type="SUPFAM" id="SSF52540">
    <property type="entry name" value="P-loop containing nucleoside triphosphate hydrolases"/>
    <property type="match status" value="1"/>
</dbReference>
<feature type="domain" description="Myosin motor" evidence="7">
    <location>
        <begin position="1"/>
        <end position="683"/>
    </location>
</feature>
<evidence type="ECO:0000256" key="4">
    <source>
        <dbReference type="ARBA" id="ARBA00023175"/>
    </source>
</evidence>
<dbReference type="GO" id="GO:0051015">
    <property type="term" value="F:actin filament binding"/>
    <property type="evidence" value="ECO:0007669"/>
    <property type="project" value="TreeGrafter"/>
</dbReference>
<keyword evidence="5 6" id="KW-0009">Actin-binding</keyword>
<comment type="similarity">
    <text evidence="6">Belongs to the TRAFAC class myosin-kinesin ATPase superfamily. Myosin family.</text>
</comment>
<dbReference type="InterPro" id="IPR036961">
    <property type="entry name" value="Kinesin_motor_dom_sf"/>
</dbReference>
<evidence type="ECO:0000256" key="3">
    <source>
        <dbReference type="ARBA" id="ARBA00023123"/>
    </source>
</evidence>
<evidence type="ECO:0000313" key="8">
    <source>
        <dbReference type="Ensembl" id="ENSSAUP00010062758.1"/>
    </source>
</evidence>
<dbReference type="PROSITE" id="PS51456">
    <property type="entry name" value="MYOSIN_MOTOR"/>
    <property type="match status" value="1"/>
</dbReference>
<evidence type="ECO:0000256" key="2">
    <source>
        <dbReference type="ARBA" id="ARBA00022840"/>
    </source>
</evidence>
<dbReference type="AlphaFoldDB" id="A0A671YJ07"/>
<evidence type="ECO:0000256" key="6">
    <source>
        <dbReference type="PROSITE-ProRule" id="PRU00782"/>
    </source>
</evidence>
<evidence type="ECO:0000259" key="7">
    <source>
        <dbReference type="PROSITE" id="PS51456"/>
    </source>
</evidence>
<name>A0A671YJ07_SPAAU</name>
<dbReference type="PANTHER" id="PTHR13140:SF289">
    <property type="entry name" value="UNCONVENTIONAL MYOSIN-XIX"/>
    <property type="match status" value="1"/>
</dbReference>
<feature type="region of interest" description="Actin-binding" evidence="6">
    <location>
        <begin position="551"/>
        <end position="573"/>
    </location>
</feature>
<protein>
    <submittedName>
        <fullName evidence="8">Myosin XIX</fullName>
    </submittedName>
</protein>
<proteinExistence type="inferred from homology"/>
<dbReference type="SMART" id="SM00242">
    <property type="entry name" value="MYSc"/>
    <property type="match status" value="1"/>
</dbReference>
<dbReference type="Ensembl" id="ENSSAUT00010065797.1">
    <property type="protein sequence ID" value="ENSSAUP00010062758.1"/>
    <property type="gene ID" value="ENSSAUG00010025247.1"/>
</dbReference>
<keyword evidence="4 6" id="KW-0505">Motor protein</keyword>
<dbReference type="Gene3D" id="1.10.10.820">
    <property type="match status" value="1"/>
</dbReference>
<dbReference type="Proteomes" id="UP000472265">
    <property type="component" value="Chromosome 13"/>
</dbReference>
<dbReference type="GO" id="GO:0007015">
    <property type="term" value="P:actin filament organization"/>
    <property type="evidence" value="ECO:0007669"/>
    <property type="project" value="TreeGrafter"/>
</dbReference>
<accession>A0A671YJ07</accession>
<dbReference type="GO" id="GO:0000146">
    <property type="term" value="F:microfilament motor activity"/>
    <property type="evidence" value="ECO:0007669"/>
    <property type="project" value="TreeGrafter"/>
</dbReference>
<dbReference type="InterPro" id="IPR027417">
    <property type="entry name" value="P-loop_NTPase"/>
</dbReference>
<dbReference type="GeneTree" id="ENSGT00940000157382"/>
<dbReference type="Pfam" id="PF00063">
    <property type="entry name" value="Myosin_head"/>
    <property type="match status" value="1"/>
</dbReference>
<dbReference type="PANTHER" id="PTHR13140">
    <property type="entry name" value="MYOSIN"/>
    <property type="match status" value="1"/>
</dbReference>
<reference evidence="8" key="1">
    <citation type="submission" date="2021-04" db="EMBL/GenBank/DDBJ databases">
        <authorList>
            <consortium name="Wellcome Sanger Institute Data Sharing"/>
        </authorList>
    </citation>
    <scope>NUCLEOTIDE SEQUENCE [LARGE SCALE GENOMIC DNA]</scope>
</reference>
<sequence>RKNNRIVYPLVVLKCLQARYSAKVFYTHAGCTLVALNPFQPIPDLYSLDVMKEYHCAPQPQEFKPHIFIVAEEAYRNVRGQLVPVNQSLVVSGESGAGKTWTSRCLMKYYATVAASSSVVKNQDTVERIERRVLDSNPIMEAFGNACTLRNNNSSRFGKYIQLQLDRCQLLVGASVQTYLLEKTRVACQPANERNFHIFYQMTKGATDEQRKEWKMSHGQRFAWLPNSEKTVEGWSLFLIFMHRITFILHIALQILAGILQLGNVNFSSSSDESQTCDLEELSKDFLQRAAELLCVPAEELQTCLRVRMLKAGKQSVLKPCSQAECSVRKDCLAKVIYAQLFEWLVTFINNSICAEESTWCNFIGVLDVYGFECFHINNLEQLCINYANEKLQQHFVAHYLRAQQEEYVSEGLQWSFVKYQDNQSCLDLIEGSPVSVFSLLNEESRLNRASDAKTLRIRMEKELCNNGNISWDKFSKEPHFTVAHYAGKVNYRIQGIVEKNKDPVPPELINLLQKSDNPLLHQIFTDKEADNTTCKGLSKVTVVSKFKNSLESLMKILHTTTPHYTRCIKPNPDCKPMTFEKEEVIMQLEACGIVETIHISAAGFPIRMSPVIALISFLDVEDDGNENLRHMVEKLLHVVLRHEATDPLHNLDSEKHNSWVHCGRTKVFLTQSMVSHLSVRSWLVRKEVHRWNRAASVIQGTWRKWRALAEAELDDAKDLQEDMPALNPIIRERGSVQLSNIQEPVTVRGWPMGLALASAPSITVSLTATGFQKMMSVMASLNLPSRKGEYKVETNQYTRGLASIRAQPKGSVKLHCQRSPLLYADRQPGKKCDVTGFNEILLEKTL</sequence>
<gene>
    <name evidence="8" type="primary">MYO19</name>
    <name evidence="8" type="synonym">myo19</name>
</gene>
<dbReference type="GO" id="GO:0016459">
    <property type="term" value="C:myosin complex"/>
    <property type="evidence" value="ECO:0007669"/>
    <property type="project" value="UniProtKB-KW"/>
</dbReference>
<dbReference type="GO" id="GO:0005737">
    <property type="term" value="C:cytoplasm"/>
    <property type="evidence" value="ECO:0007669"/>
    <property type="project" value="TreeGrafter"/>
</dbReference>
<reference evidence="8" key="3">
    <citation type="submission" date="2025-09" db="UniProtKB">
        <authorList>
            <consortium name="Ensembl"/>
        </authorList>
    </citation>
    <scope>IDENTIFICATION</scope>
</reference>
<reference evidence="8" key="2">
    <citation type="submission" date="2025-08" db="UniProtKB">
        <authorList>
            <consortium name="Ensembl"/>
        </authorList>
    </citation>
    <scope>IDENTIFICATION</scope>
</reference>
<keyword evidence="1 6" id="KW-0547">Nucleotide-binding</keyword>
<evidence type="ECO:0000256" key="5">
    <source>
        <dbReference type="ARBA" id="ARBA00023203"/>
    </source>
</evidence>
<dbReference type="GO" id="GO:0016020">
    <property type="term" value="C:membrane"/>
    <property type="evidence" value="ECO:0007669"/>
    <property type="project" value="TreeGrafter"/>
</dbReference>
<dbReference type="Gene3D" id="3.40.850.10">
    <property type="entry name" value="Kinesin motor domain"/>
    <property type="match status" value="1"/>
</dbReference>
<dbReference type="Gene3D" id="1.20.58.530">
    <property type="match status" value="1"/>
</dbReference>
<keyword evidence="2 6" id="KW-0067">ATP-binding</keyword>
<evidence type="ECO:0000313" key="9">
    <source>
        <dbReference type="Proteomes" id="UP000472265"/>
    </source>
</evidence>
<evidence type="ECO:0000256" key="1">
    <source>
        <dbReference type="ARBA" id="ARBA00022741"/>
    </source>
</evidence>